<keyword evidence="9" id="KW-1185">Reference proteome</keyword>
<keyword evidence="3" id="KW-0862">Zinc</keyword>
<evidence type="ECO:0000256" key="3">
    <source>
        <dbReference type="ARBA" id="ARBA00022833"/>
    </source>
</evidence>
<dbReference type="OrthoDB" id="7683421at2759"/>
<evidence type="ECO:0000313" key="8">
    <source>
        <dbReference type="EMBL" id="RZF36267.1"/>
    </source>
</evidence>
<comment type="caution">
    <text evidence="8">The sequence shown here is derived from an EMBL/GenBank/DDBJ whole genome shotgun (WGS) entry which is preliminary data.</text>
</comment>
<dbReference type="Pfam" id="PF05485">
    <property type="entry name" value="THAP"/>
    <property type="match status" value="1"/>
</dbReference>
<keyword evidence="4 5" id="KW-0238">DNA-binding</keyword>
<dbReference type="GO" id="GO:0008270">
    <property type="term" value="F:zinc ion binding"/>
    <property type="evidence" value="ECO:0007669"/>
    <property type="project" value="UniProtKB-KW"/>
</dbReference>
<feature type="domain" description="THAP-type" evidence="7">
    <location>
        <begin position="117"/>
        <end position="202"/>
    </location>
</feature>
<evidence type="ECO:0000256" key="2">
    <source>
        <dbReference type="ARBA" id="ARBA00022771"/>
    </source>
</evidence>
<evidence type="ECO:0000256" key="5">
    <source>
        <dbReference type="PROSITE-ProRule" id="PRU00309"/>
    </source>
</evidence>
<dbReference type="PANTHER" id="PTHR46600">
    <property type="entry name" value="THAP DOMAIN-CONTAINING"/>
    <property type="match status" value="1"/>
</dbReference>
<dbReference type="EMBL" id="QKKF02026678">
    <property type="protein sequence ID" value="RZF36267.1"/>
    <property type="molecule type" value="Genomic_DNA"/>
</dbReference>
<dbReference type="PROSITE" id="PS50950">
    <property type="entry name" value="ZF_THAP"/>
    <property type="match status" value="1"/>
</dbReference>
<dbReference type="InParanoid" id="A0A482WRR6"/>
<proteinExistence type="predicted"/>
<accession>A0A482WRR6</accession>
<dbReference type="PANTHER" id="PTHR46600:SF11">
    <property type="entry name" value="THAP DOMAIN-CONTAINING PROTEIN 10"/>
    <property type="match status" value="1"/>
</dbReference>
<evidence type="ECO:0000256" key="1">
    <source>
        <dbReference type="ARBA" id="ARBA00022723"/>
    </source>
</evidence>
<sequence length="320" mass="36444">MDFQGESFQTEREQNEEKCTEFVQVFIKEEVFDDDDYSKDVDPTSIEDVDESTASQHSALNEEETNRICPKVKFTSENVQCSNAGQSAPDVAFAQNFIEETRNGKIMMSSSADSKRHSRNVCSFKGCGRSKAHFPKLRFYSFPVNRPRICELWIENCANYGLKVIEKKTLNKRVVCQKHFEDDCFLNALKIRLKTYAVPTILSDDILSEAEEEQTPSNIGMETDDLNQLSKISRLAEVFVEKCAQETITPIAIVADSKSPASATEGLSRNHYKQQLRRIARKPTKVNKNIIKAAIQKLFPEKAANFFCMQLSHADKKNRE</sequence>
<dbReference type="InterPro" id="IPR026516">
    <property type="entry name" value="THAP1/10"/>
</dbReference>
<evidence type="ECO:0000256" key="4">
    <source>
        <dbReference type="ARBA" id="ARBA00023125"/>
    </source>
</evidence>
<name>A0A482WRR6_LAOST</name>
<dbReference type="Proteomes" id="UP000291343">
    <property type="component" value="Unassembled WGS sequence"/>
</dbReference>
<keyword evidence="1" id="KW-0479">Metal-binding</keyword>
<protein>
    <recommendedName>
        <fullName evidence="7">THAP-type domain-containing protein</fullName>
    </recommendedName>
</protein>
<dbReference type="SMART" id="SM00980">
    <property type="entry name" value="THAP"/>
    <property type="match status" value="1"/>
</dbReference>
<evidence type="ECO:0000313" key="9">
    <source>
        <dbReference type="Proteomes" id="UP000291343"/>
    </source>
</evidence>
<keyword evidence="2 5" id="KW-0863">Zinc-finger</keyword>
<dbReference type="AlphaFoldDB" id="A0A482WRR6"/>
<evidence type="ECO:0000256" key="6">
    <source>
        <dbReference type="SAM" id="MobiDB-lite"/>
    </source>
</evidence>
<dbReference type="SMART" id="SM00692">
    <property type="entry name" value="DM3"/>
    <property type="match status" value="1"/>
</dbReference>
<organism evidence="8 9">
    <name type="scientific">Laodelphax striatellus</name>
    <name type="common">Small brown planthopper</name>
    <name type="synonym">Delphax striatella</name>
    <dbReference type="NCBI Taxonomy" id="195883"/>
    <lineage>
        <taxon>Eukaryota</taxon>
        <taxon>Metazoa</taxon>
        <taxon>Ecdysozoa</taxon>
        <taxon>Arthropoda</taxon>
        <taxon>Hexapoda</taxon>
        <taxon>Insecta</taxon>
        <taxon>Pterygota</taxon>
        <taxon>Neoptera</taxon>
        <taxon>Paraneoptera</taxon>
        <taxon>Hemiptera</taxon>
        <taxon>Auchenorrhyncha</taxon>
        <taxon>Fulgoroidea</taxon>
        <taxon>Delphacidae</taxon>
        <taxon>Criomorphinae</taxon>
        <taxon>Laodelphax</taxon>
    </lineage>
</organism>
<feature type="region of interest" description="Disordered" evidence="6">
    <location>
        <begin position="35"/>
        <end position="62"/>
    </location>
</feature>
<dbReference type="InterPro" id="IPR006612">
    <property type="entry name" value="THAP_Znf"/>
</dbReference>
<gene>
    <name evidence="8" type="ORF">LSTR_LSTR012230</name>
</gene>
<evidence type="ECO:0000259" key="7">
    <source>
        <dbReference type="PROSITE" id="PS50950"/>
    </source>
</evidence>
<dbReference type="SUPFAM" id="SSF57716">
    <property type="entry name" value="Glucocorticoid receptor-like (DNA-binding domain)"/>
    <property type="match status" value="1"/>
</dbReference>
<dbReference type="STRING" id="195883.A0A482WRR6"/>
<dbReference type="GO" id="GO:0043565">
    <property type="term" value="F:sequence-specific DNA binding"/>
    <property type="evidence" value="ECO:0007669"/>
    <property type="project" value="InterPro"/>
</dbReference>
<reference evidence="8 9" key="1">
    <citation type="journal article" date="2017" name="Gigascience">
        <title>Genome sequence of the small brown planthopper, Laodelphax striatellus.</title>
        <authorList>
            <person name="Zhu J."/>
            <person name="Jiang F."/>
            <person name="Wang X."/>
            <person name="Yang P."/>
            <person name="Bao Y."/>
            <person name="Zhao W."/>
            <person name="Wang W."/>
            <person name="Lu H."/>
            <person name="Wang Q."/>
            <person name="Cui N."/>
            <person name="Li J."/>
            <person name="Chen X."/>
            <person name="Luo L."/>
            <person name="Yu J."/>
            <person name="Kang L."/>
            <person name="Cui F."/>
        </authorList>
    </citation>
    <scope>NUCLEOTIDE SEQUENCE [LARGE SCALE GENOMIC DNA]</scope>
    <source>
        <strain evidence="8">Lst14</strain>
    </source>
</reference>